<reference evidence="1 2" key="1">
    <citation type="submission" date="2016-11" db="EMBL/GenBank/DDBJ databases">
        <title>Trade-off between light-utilization and light-protection in marine flavobacteria.</title>
        <authorList>
            <person name="Kumagai Y."/>
        </authorList>
    </citation>
    <scope>NUCLEOTIDE SEQUENCE [LARGE SCALE GENOMIC DNA]</scope>
    <source>
        <strain evidence="1 2">NBRC 107125</strain>
    </source>
</reference>
<gene>
    <name evidence="1" type="ORF">BST96_10710</name>
</gene>
<sequence length="126" mass="14211">MKFKMVIWILGFLLERASKNNPRAQEKLFGQDLILEIGCEGGYARHFIIKDQKIMSYPGKASAPVFLGPELEPTLAITFESAKTGFKALTAKDKQLAMISGIYENRIKIDGNPLFLMWFQSLAKLI</sequence>
<dbReference type="STRING" id="716816.BST96_10710"/>
<dbReference type="AlphaFoldDB" id="A0A1X9N912"/>
<accession>A0A1X9N912</accession>
<keyword evidence="2" id="KW-1185">Reference proteome</keyword>
<evidence type="ECO:0008006" key="3">
    <source>
        <dbReference type="Google" id="ProtNLM"/>
    </source>
</evidence>
<proteinExistence type="predicted"/>
<name>A0A1X9N912_9GAMM</name>
<dbReference type="KEGG" id="osg:BST96_10710"/>
<dbReference type="EMBL" id="CP019343">
    <property type="protein sequence ID" value="ARN74550.1"/>
    <property type="molecule type" value="Genomic_DNA"/>
</dbReference>
<dbReference type="OrthoDB" id="7011745at2"/>
<dbReference type="Proteomes" id="UP000193450">
    <property type="component" value="Chromosome"/>
</dbReference>
<dbReference type="RefSeq" id="WP_085758697.1">
    <property type="nucleotide sequence ID" value="NZ_CP019343.1"/>
</dbReference>
<protein>
    <recommendedName>
        <fullName evidence="3">Helicase</fullName>
    </recommendedName>
</protein>
<organism evidence="1 2">
    <name type="scientific">Oceanicoccus sagamiensis</name>
    <dbReference type="NCBI Taxonomy" id="716816"/>
    <lineage>
        <taxon>Bacteria</taxon>
        <taxon>Pseudomonadati</taxon>
        <taxon>Pseudomonadota</taxon>
        <taxon>Gammaproteobacteria</taxon>
        <taxon>Cellvibrionales</taxon>
        <taxon>Spongiibacteraceae</taxon>
        <taxon>Oceanicoccus</taxon>
    </lineage>
</organism>
<evidence type="ECO:0000313" key="1">
    <source>
        <dbReference type="EMBL" id="ARN74550.1"/>
    </source>
</evidence>
<evidence type="ECO:0000313" key="2">
    <source>
        <dbReference type="Proteomes" id="UP000193450"/>
    </source>
</evidence>